<organism evidence="1 2">
    <name type="scientific">Cryptococcus decagattii</name>
    <dbReference type="NCBI Taxonomy" id="1859122"/>
    <lineage>
        <taxon>Eukaryota</taxon>
        <taxon>Fungi</taxon>
        <taxon>Dikarya</taxon>
        <taxon>Basidiomycota</taxon>
        <taxon>Agaricomycotina</taxon>
        <taxon>Tremellomycetes</taxon>
        <taxon>Tremellales</taxon>
        <taxon>Cryptococcaceae</taxon>
        <taxon>Cryptococcus</taxon>
        <taxon>Cryptococcus gattii species complex</taxon>
    </lineage>
</organism>
<dbReference type="EMBL" id="CP143807">
    <property type="protein sequence ID" value="WVO19814.1"/>
    <property type="molecule type" value="Genomic_DNA"/>
</dbReference>
<proteinExistence type="predicted"/>
<sequence length="98" mass="10824">MVLNEPAMTGGLRDGGGMDGSKVGIMWDNGDVAYIRQQQLEGRKIPALLENRTPVPLYHHKRCTSTSWVLGSFLSFNPPFSATKSNKGCRPYKLAIPF</sequence>
<keyword evidence="2" id="KW-1185">Reference proteome</keyword>
<reference evidence="1 2" key="1">
    <citation type="submission" date="2024-01" db="EMBL/GenBank/DDBJ databases">
        <title>Comparative genomics of Cryptococcus and Kwoniella reveals pathogenesis evolution and contrasting modes of karyotype evolution via chromosome fusion or intercentromeric recombination.</title>
        <authorList>
            <person name="Coelho M.A."/>
            <person name="David-Palma M."/>
            <person name="Shea T."/>
            <person name="Bowers K."/>
            <person name="McGinley-Smith S."/>
            <person name="Mohammad A.W."/>
            <person name="Gnirke A."/>
            <person name="Yurkov A.M."/>
            <person name="Nowrousian M."/>
            <person name="Sun S."/>
            <person name="Cuomo C.A."/>
            <person name="Heitman J."/>
        </authorList>
    </citation>
    <scope>NUCLEOTIDE SEQUENCE [LARGE SCALE GENOMIC DNA]</scope>
    <source>
        <strain evidence="1 2">7685027</strain>
    </source>
</reference>
<protein>
    <submittedName>
        <fullName evidence="1">Uncharacterized protein</fullName>
    </submittedName>
</protein>
<name>A0ABZ2API9_9TREE</name>
<dbReference type="GeneID" id="89987879"/>
<dbReference type="RefSeq" id="XP_064719054.1">
    <property type="nucleotide sequence ID" value="XM_064862982.1"/>
</dbReference>
<evidence type="ECO:0000313" key="2">
    <source>
        <dbReference type="Proteomes" id="UP001432216"/>
    </source>
</evidence>
<accession>A0ABZ2API9</accession>
<dbReference type="Proteomes" id="UP001432216">
    <property type="component" value="Chromosome 2"/>
</dbReference>
<gene>
    <name evidence="1" type="ORF">IAS62_001104</name>
</gene>
<evidence type="ECO:0000313" key="1">
    <source>
        <dbReference type="EMBL" id="WVO19814.1"/>
    </source>
</evidence>